<dbReference type="Pfam" id="PF03195">
    <property type="entry name" value="LOB"/>
    <property type="match status" value="1"/>
</dbReference>
<comment type="similarity">
    <text evidence="1">Belongs to the LOB domain-containing protein family.</text>
</comment>
<dbReference type="EMBL" id="OIVN01000180">
    <property type="protein sequence ID" value="SPC75786.1"/>
    <property type="molecule type" value="Genomic_DNA"/>
</dbReference>
<name>A0A2N9E9Z1_FAGSY</name>
<dbReference type="PANTHER" id="PTHR31304">
    <property type="entry name" value="LOB DOMAIN-CONTAINING PROTEIN 38"/>
    <property type="match status" value="1"/>
</dbReference>
<feature type="domain" description="LOB" evidence="2">
    <location>
        <begin position="1"/>
        <end position="107"/>
    </location>
</feature>
<sequence length="185" mass="20136">MSCNGCRVLRKGCSDTCVLRSCLHWIESPKAQGNAVLFLAKFFGRSDIISFVSAVPESQRPALFQSLLFEACGRTVNPVDGAVGLLARGKWHVCQMAVETVLAGGTLSPLTELETNGVFQDPSGAFMHDAKQEDQPSDLLTLSLGPKLSNPWTRMKKTMSFNSEDSEMSSFGSSGNDRKLLNLFL</sequence>
<evidence type="ECO:0000259" key="2">
    <source>
        <dbReference type="PROSITE" id="PS50891"/>
    </source>
</evidence>
<reference evidence="3" key="1">
    <citation type="submission" date="2018-02" db="EMBL/GenBank/DDBJ databases">
        <authorList>
            <person name="Cohen D.B."/>
            <person name="Kent A.D."/>
        </authorList>
    </citation>
    <scope>NUCLEOTIDE SEQUENCE</scope>
</reference>
<dbReference type="PROSITE" id="PS50891">
    <property type="entry name" value="LOB"/>
    <property type="match status" value="1"/>
</dbReference>
<dbReference type="GO" id="GO:0010468">
    <property type="term" value="P:regulation of gene expression"/>
    <property type="evidence" value="ECO:0007669"/>
    <property type="project" value="TreeGrafter"/>
</dbReference>
<dbReference type="InterPro" id="IPR004883">
    <property type="entry name" value="LOB"/>
</dbReference>
<dbReference type="AlphaFoldDB" id="A0A2N9E9Z1"/>
<protein>
    <recommendedName>
        <fullName evidence="2">LOB domain-containing protein</fullName>
    </recommendedName>
</protein>
<proteinExistence type="inferred from homology"/>
<accession>A0A2N9E9Z1</accession>
<dbReference type="PANTHER" id="PTHR31304:SF38">
    <property type="entry name" value="LOB DOMAIN-CONTAINING PROTEIN"/>
    <property type="match status" value="1"/>
</dbReference>
<evidence type="ECO:0000313" key="3">
    <source>
        <dbReference type="EMBL" id="SPC75786.1"/>
    </source>
</evidence>
<evidence type="ECO:0000256" key="1">
    <source>
        <dbReference type="ARBA" id="ARBA00005474"/>
    </source>
</evidence>
<gene>
    <name evidence="3" type="ORF">FSB_LOCUS3668</name>
</gene>
<organism evidence="3">
    <name type="scientific">Fagus sylvatica</name>
    <name type="common">Beechnut</name>
    <dbReference type="NCBI Taxonomy" id="28930"/>
    <lineage>
        <taxon>Eukaryota</taxon>
        <taxon>Viridiplantae</taxon>
        <taxon>Streptophyta</taxon>
        <taxon>Embryophyta</taxon>
        <taxon>Tracheophyta</taxon>
        <taxon>Spermatophyta</taxon>
        <taxon>Magnoliopsida</taxon>
        <taxon>eudicotyledons</taxon>
        <taxon>Gunneridae</taxon>
        <taxon>Pentapetalae</taxon>
        <taxon>rosids</taxon>
        <taxon>fabids</taxon>
        <taxon>Fagales</taxon>
        <taxon>Fagaceae</taxon>
        <taxon>Fagus</taxon>
    </lineage>
</organism>